<dbReference type="Pfam" id="PF11188">
    <property type="entry name" value="DUF2975"/>
    <property type="match status" value="1"/>
</dbReference>
<feature type="transmembrane region" description="Helical" evidence="1">
    <location>
        <begin position="95"/>
        <end position="118"/>
    </location>
</feature>
<name>F5XNM6_MICPN</name>
<dbReference type="HOGENOM" id="CLU_1298587_0_0_11"/>
<dbReference type="RefSeq" id="WP_013862023.1">
    <property type="nucleotide sequence ID" value="NC_015635.1"/>
</dbReference>
<keyword evidence="3" id="KW-1185">Reference proteome</keyword>
<dbReference type="EMBL" id="AP012204">
    <property type="protein sequence ID" value="BAK34140.1"/>
    <property type="molecule type" value="Genomic_DNA"/>
</dbReference>
<proteinExistence type="predicted"/>
<feature type="transmembrane region" description="Helical" evidence="1">
    <location>
        <begin position="172"/>
        <end position="195"/>
    </location>
</feature>
<dbReference type="Proteomes" id="UP000007947">
    <property type="component" value="Chromosome"/>
</dbReference>
<protein>
    <recommendedName>
        <fullName evidence="4">DUF2975 domain-containing protein</fullName>
    </recommendedName>
</protein>
<dbReference type="InterPro" id="IPR021354">
    <property type="entry name" value="DUF2975"/>
</dbReference>
<organism evidence="2 3">
    <name type="scientific">Microlunatus phosphovorus (strain ATCC 700054 / DSM 10555 / JCM 9379 / NBRC 101784 / NCIMB 13414 / VKM Ac-1990 / NM-1)</name>
    <dbReference type="NCBI Taxonomy" id="1032480"/>
    <lineage>
        <taxon>Bacteria</taxon>
        <taxon>Bacillati</taxon>
        <taxon>Actinomycetota</taxon>
        <taxon>Actinomycetes</taxon>
        <taxon>Propionibacteriales</taxon>
        <taxon>Propionibacteriaceae</taxon>
        <taxon>Microlunatus</taxon>
    </lineage>
</organism>
<keyword evidence="1" id="KW-0812">Transmembrane</keyword>
<sequence>MGSQSQSHQPGRILTFDRWDFIATRVLIAAITLGSLAITVIWPMTSWLRGEPLRWVVAVDAAVSLPAELTTNPDAAAQWNGEALVTLTEAPASTWLATLLPGVITTITVALVAVQLLGLLHDIQSREPFAAASVRRLRVIALILLIAPMVTVTADALAGAAVRSAAFVDAPFAFFISANGILVAVGAGLMVAAVAEAFARGAELRADVDGLV</sequence>
<evidence type="ECO:0000313" key="2">
    <source>
        <dbReference type="EMBL" id="BAK34140.1"/>
    </source>
</evidence>
<feature type="transmembrane region" description="Helical" evidence="1">
    <location>
        <begin position="139"/>
        <end position="160"/>
    </location>
</feature>
<feature type="transmembrane region" description="Helical" evidence="1">
    <location>
        <begin position="21"/>
        <end position="44"/>
    </location>
</feature>
<dbReference type="KEGG" id="mph:MLP_11260"/>
<reference evidence="2 3" key="1">
    <citation type="submission" date="2011-05" db="EMBL/GenBank/DDBJ databases">
        <title>Whole genome sequence of Microlunatus phosphovorus NM-1.</title>
        <authorList>
            <person name="Hosoyama A."/>
            <person name="Sasaki K."/>
            <person name="Harada T."/>
            <person name="Igarashi R."/>
            <person name="Kawakoshi A."/>
            <person name="Sasagawa M."/>
            <person name="Fukada J."/>
            <person name="Nakamura S."/>
            <person name="Katano Y."/>
            <person name="Hanada S."/>
            <person name="Kamagata Y."/>
            <person name="Nakamura N."/>
            <person name="Yamazaki S."/>
            <person name="Fujita N."/>
        </authorList>
    </citation>
    <scope>NUCLEOTIDE SEQUENCE [LARGE SCALE GENOMIC DNA]</scope>
    <source>
        <strain evidence="3">ATCC 700054 / DSM 10555 / JCM 9379 / NBRC 101784 / NCIMB 13414 / VKM Ac-1990 / NM-1</strain>
    </source>
</reference>
<dbReference type="STRING" id="1032480.MLP_11260"/>
<dbReference type="AlphaFoldDB" id="F5XNM6"/>
<evidence type="ECO:0000256" key="1">
    <source>
        <dbReference type="SAM" id="Phobius"/>
    </source>
</evidence>
<keyword evidence="1" id="KW-1133">Transmembrane helix</keyword>
<keyword evidence="1" id="KW-0472">Membrane</keyword>
<gene>
    <name evidence="2" type="ordered locus">MLP_11260</name>
</gene>
<evidence type="ECO:0000313" key="3">
    <source>
        <dbReference type="Proteomes" id="UP000007947"/>
    </source>
</evidence>
<evidence type="ECO:0008006" key="4">
    <source>
        <dbReference type="Google" id="ProtNLM"/>
    </source>
</evidence>
<dbReference type="OrthoDB" id="3214648at2"/>
<accession>F5XNM6</accession>